<evidence type="ECO:0000313" key="2">
    <source>
        <dbReference type="EMBL" id="ETO03913.1"/>
    </source>
</evidence>
<gene>
    <name evidence="2" type="ORF">RFI_33489</name>
</gene>
<reference evidence="2 3" key="1">
    <citation type="journal article" date="2013" name="Curr. Biol.">
        <title>The Genome of the Foraminiferan Reticulomyxa filosa.</title>
        <authorList>
            <person name="Glockner G."/>
            <person name="Hulsmann N."/>
            <person name="Schleicher M."/>
            <person name="Noegel A.A."/>
            <person name="Eichinger L."/>
            <person name="Gallinger C."/>
            <person name="Pawlowski J."/>
            <person name="Sierra R."/>
            <person name="Euteneuer U."/>
            <person name="Pillet L."/>
            <person name="Moustafa A."/>
            <person name="Platzer M."/>
            <person name="Groth M."/>
            <person name="Szafranski K."/>
            <person name="Schliwa M."/>
        </authorList>
    </citation>
    <scope>NUCLEOTIDE SEQUENCE [LARGE SCALE GENOMIC DNA]</scope>
</reference>
<keyword evidence="3" id="KW-1185">Reference proteome</keyword>
<name>X6LPV2_RETFI</name>
<organism evidence="2 3">
    <name type="scientific">Reticulomyxa filosa</name>
    <dbReference type="NCBI Taxonomy" id="46433"/>
    <lineage>
        <taxon>Eukaryota</taxon>
        <taxon>Sar</taxon>
        <taxon>Rhizaria</taxon>
        <taxon>Retaria</taxon>
        <taxon>Foraminifera</taxon>
        <taxon>Monothalamids</taxon>
        <taxon>Reticulomyxidae</taxon>
        <taxon>Reticulomyxa</taxon>
    </lineage>
</organism>
<evidence type="ECO:0000313" key="3">
    <source>
        <dbReference type="Proteomes" id="UP000023152"/>
    </source>
</evidence>
<dbReference type="EMBL" id="ASPP01031333">
    <property type="protein sequence ID" value="ETO03913.1"/>
    <property type="molecule type" value="Genomic_DNA"/>
</dbReference>
<proteinExistence type="predicted"/>
<sequence>MFLRHDDARENVAKSILSTVLKQSKSARKAGQKHESITGGSNGNSPSSEKDGNVNGNNSIDSNSNENESIDNKEEKDKETEEKDKEEKEKEKEKSKDQVPTTTIEDDLRVVVLDVANHVCLVKSTEQSVIRFLNCKVIDQDFHEWMSKWIDSLFDNHFDRFIVAGSTLLAK</sequence>
<dbReference type="AlphaFoldDB" id="X6LPV2"/>
<accession>X6LPV2</accession>
<feature type="non-terminal residue" evidence="2">
    <location>
        <position position="171"/>
    </location>
</feature>
<feature type="compositionally biased region" description="Low complexity" evidence="1">
    <location>
        <begin position="53"/>
        <end position="67"/>
    </location>
</feature>
<comment type="caution">
    <text evidence="2">The sequence shown here is derived from an EMBL/GenBank/DDBJ whole genome shotgun (WGS) entry which is preliminary data.</text>
</comment>
<evidence type="ECO:0000256" key="1">
    <source>
        <dbReference type="SAM" id="MobiDB-lite"/>
    </source>
</evidence>
<dbReference type="Proteomes" id="UP000023152">
    <property type="component" value="Unassembled WGS sequence"/>
</dbReference>
<protein>
    <submittedName>
        <fullName evidence="2">Uncharacterized protein</fullName>
    </submittedName>
</protein>
<feature type="compositionally biased region" description="Basic and acidic residues" evidence="1">
    <location>
        <begin position="70"/>
        <end position="97"/>
    </location>
</feature>
<feature type="region of interest" description="Disordered" evidence="1">
    <location>
        <begin position="20"/>
        <end position="100"/>
    </location>
</feature>